<dbReference type="GO" id="GO:0009007">
    <property type="term" value="F:site-specific DNA-methyltransferase (adenine-specific) activity"/>
    <property type="evidence" value="ECO:0007669"/>
    <property type="project" value="UniProtKB-EC"/>
</dbReference>
<keyword evidence="3" id="KW-0949">S-adenosyl-L-methionine</keyword>
<keyword evidence="2" id="KW-0808">Transferase</keyword>
<evidence type="ECO:0000313" key="4">
    <source>
        <dbReference type="EMBL" id="QBK32388.1"/>
    </source>
</evidence>
<dbReference type="Proteomes" id="UP000293719">
    <property type="component" value="Chromosome"/>
</dbReference>
<dbReference type="SUPFAM" id="SSF53335">
    <property type="entry name" value="S-adenosyl-L-methionine-dependent methyltransferases"/>
    <property type="match status" value="1"/>
</dbReference>
<name>A0A4V1A4F0_9HYPH</name>
<dbReference type="PANTHER" id="PTHR30481:SF2">
    <property type="entry name" value="SITE-SPECIFIC DNA-METHYLTRANSFERASE (ADENINE-SPECIFIC)"/>
    <property type="match status" value="1"/>
</dbReference>
<dbReference type="InterPro" id="IPR012327">
    <property type="entry name" value="MeTrfase_D12"/>
</dbReference>
<evidence type="ECO:0000313" key="5">
    <source>
        <dbReference type="Proteomes" id="UP000293719"/>
    </source>
</evidence>
<evidence type="ECO:0000256" key="3">
    <source>
        <dbReference type="ARBA" id="ARBA00022691"/>
    </source>
</evidence>
<evidence type="ECO:0000256" key="2">
    <source>
        <dbReference type="ARBA" id="ARBA00022679"/>
    </source>
</evidence>
<dbReference type="GO" id="GO:0032259">
    <property type="term" value="P:methylation"/>
    <property type="evidence" value="ECO:0007669"/>
    <property type="project" value="UniProtKB-KW"/>
</dbReference>
<accession>A0A4V1A4F0</accession>
<sequence>MQASASPFRYPGGKGFLTGLLANETVARLTGDERRYAEPFCGGAGAALNLLKDGTVARIALNDFDIRIYSAWTAIVRETDRFIASIRETHPTIATWRRMRQLVEEAGHEYDFDLGFAVYFLNRTSTAGIVLGSGPIGGFDQSGKWKIDVRYYADSMIRRIAWIGAHREQIETSCEPADAFLRREVSQGKADVSFYFVDPPYIEAGSKLYLNAMDMPQHRALAQFLRSGALPHWVLTYDDDPFVRTLYEGCDMRQLEVNYSLRRTRKARELIIRAA</sequence>
<dbReference type="PANTHER" id="PTHR30481">
    <property type="entry name" value="DNA ADENINE METHYLASE"/>
    <property type="match status" value="1"/>
</dbReference>
<evidence type="ECO:0000256" key="1">
    <source>
        <dbReference type="ARBA" id="ARBA00022603"/>
    </source>
</evidence>
<dbReference type="GO" id="GO:0009307">
    <property type="term" value="P:DNA restriction-modification system"/>
    <property type="evidence" value="ECO:0007669"/>
    <property type="project" value="InterPro"/>
</dbReference>
<dbReference type="PIRSF" id="PIRSF000398">
    <property type="entry name" value="M_m6A_EcoRV"/>
    <property type="match status" value="1"/>
</dbReference>
<dbReference type="REBASE" id="302698">
    <property type="entry name" value="M.RpoMA720ORF12570P"/>
</dbReference>
<dbReference type="Pfam" id="PF02086">
    <property type="entry name" value="MethyltransfD12"/>
    <property type="match status" value="1"/>
</dbReference>
<dbReference type="InterPro" id="IPR012263">
    <property type="entry name" value="M_m6A_EcoRV"/>
</dbReference>
<dbReference type="EMBL" id="CP036532">
    <property type="protein sequence ID" value="QBK32388.1"/>
    <property type="molecule type" value="Genomic_DNA"/>
</dbReference>
<dbReference type="GO" id="GO:0006298">
    <property type="term" value="P:mismatch repair"/>
    <property type="evidence" value="ECO:0007669"/>
    <property type="project" value="TreeGrafter"/>
</dbReference>
<protein>
    <submittedName>
        <fullName evidence="4">DNA adenine methylase</fullName>
    </submittedName>
</protein>
<dbReference type="InterPro" id="IPR029063">
    <property type="entry name" value="SAM-dependent_MTases_sf"/>
</dbReference>
<dbReference type="AlphaFoldDB" id="A0A4V1A4F0"/>
<gene>
    <name evidence="4" type="ORF">E0E05_12570</name>
</gene>
<dbReference type="KEGG" id="rpod:E0E05_12570"/>
<keyword evidence="5" id="KW-1185">Reference proteome</keyword>
<reference evidence="4 5" key="1">
    <citation type="journal article" date="2017" name="Int. J. Syst. Evol. Microbiol.">
        <title>Roseitalea porphyridii gen. nov., sp. nov., isolated from a red alga, and reclassification of Hoeflea suaedae Chung et al. 2013 as Pseudohoeflea suaedae gen. nov., comb. nov.</title>
        <authorList>
            <person name="Hyeon J.W."/>
            <person name="Jeong S.E."/>
            <person name="Baek K."/>
            <person name="Jeon C.O."/>
        </authorList>
    </citation>
    <scope>NUCLEOTIDE SEQUENCE [LARGE SCALE GENOMIC DNA]</scope>
    <source>
        <strain evidence="4 5">MA7-20</strain>
    </source>
</reference>
<dbReference type="GO" id="GO:1904047">
    <property type="term" value="F:S-adenosyl-L-methionine binding"/>
    <property type="evidence" value="ECO:0007669"/>
    <property type="project" value="TreeGrafter"/>
</dbReference>
<dbReference type="OrthoDB" id="9805629at2"/>
<dbReference type="GO" id="GO:0043565">
    <property type="term" value="F:sequence-specific DNA binding"/>
    <property type="evidence" value="ECO:0007669"/>
    <property type="project" value="TreeGrafter"/>
</dbReference>
<proteinExistence type="predicted"/>
<dbReference type="Gene3D" id="3.40.50.150">
    <property type="entry name" value="Vaccinia Virus protein VP39"/>
    <property type="match status" value="2"/>
</dbReference>
<organism evidence="4 5">
    <name type="scientific">Roseitalea porphyridii</name>
    <dbReference type="NCBI Taxonomy" id="1852022"/>
    <lineage>
        <taxon>Bacteria</taxon>
        <taxon>Pseudomonadati</taxon>
        <taxon>Pseudomonadota</taxon>
        <taxon>Alphaproteobacteria</taxon>
        <taxon>Hyphomicrobiales</taxon>
        <taxon>Ahrensiaceae</taxon>
        <taxon>Roseitalea</taxon>
    </lineage>
</organism>
<keyword evidence="1 4" id="KW-0489">Methyltransferase</keyword>